<dbReference type="InterPro" id="IPR051083">
    <property type="entry name" value="GrpII_Intron_Splice-Mob/Def"/>
</dbReference>
<dbReference type="PANTHER" id="PTHR34047">
    <property type="entry name" value="NUCLEAR INTRON MATURASE 1, MITOCHONDRIAL-RELATED"/>
    <property type="match status" value="1"/>
</dbReference>
<dbReference type="Proteomes" id="UP001525961">
    <property type="component" value="Unassembled WGS sequence"/>
</dbReference>
<proteinExistence type="predicted"/>
<dbReference type="RefSeq" id="WP_261234053.1">
    <property type="nucleotide sequence ID" value="NZ_JAMXFA010000001.1"/>
</dbReference>
<reference evidence="2 3" key="1">
    <citation type="journal article" date="2022" name="Front. Microbiol.">
        <title>High genomic differentiation and limited gene flow indicate recent cryptic speciation within the genus Laspinema (cyanobacteria).</title>
        <authorList>
            <person name="Stanojkovic A."/>
            <person name="Skoupy S."/>
            <person name="Skaloud P."/>
            <person name="Dvorak P."/>
        </authorList>
    </citation>
    <scope>NUCLEOTIDE SEQUENCE [LARGE SCALE GENOMIC DNA]</scope>
    <source>
        <strain evidence="2 3">D3b</strain>
    </source>
</reference>
<dbReference type="Pfam" id="PF00078">
    <property type="entry name" value="RVT_1"/>
    <property type="match status" value="1"/>
</dbReference>
<dbReference type="SUPFAM" id="SSF56672">
    <property type="entry name" value="DNA/RNA polymerases"/>
    <property type="match status" value="1"/>
</dbReference>
<keyword evidence="2" id="KW-0808">Transferase</keyword>
<dbReference type="InterPro" id="IPR043128">
    <property type="entry name" value="Rev_trsase/Diguanyl_cyclase"/>
</dbReference>
<keyword evidence="2" id="KW-0548">Nucleotidyltransferase</keyword>
<dbReference type="GO" id="GO:0003964">
    <property type="term" value="F:RNA-directed DNA polymerase activity"/>
    <property type="evidence" value="ECO:0007669"/>
    <property type="project" value="UniProtKB-KW"/>
</dbReference>
<evidence type="ECO:0000313" key="3">
    <source>
        <dbReference type="Proteomes" id="UP001525961"/>
    </source>
</evidence>
<dbReference type="Gene3D" id="3.30.70.270">
    <property type="match status" value="1"/>
</dbReference>
<feature type="domain" description="Reverse transcriptase" evidence="1">
    <location>
        <begin position="1"/>
        <end position="96"/>
    </location>
</feature>
<keyword evidence="2" id="KW-0695">RNA-directed DNA polymerase</keyword>
<protein>
    <submittedName>
        <fullName evidence="2">Reverse transcriptase domain-containing protein</fullName>
    </submittedName>
</protein>
<dbReference type="InterPro" id="IPR000477">
    <property type="entry name" value="RT_dom"/>
</dbReference>
<accession>A0ABT2N0E9</accession>
<dbReference type="EMBL" id="JAMXFA010000001">
    <property type="protein sequence ID" value="MCT7976158.1"/>
    <property type="molecule type" value="Genomic_DNA"/>
</dbReference>
<dbReference type="InterPro" id="IPR043502">
    <property type="entry name" value="DNA/RNA_pol_sf"/>
</dbReference>
<evidence type="ECO:0000259" key="1">
    <source>
        <dbReference type="PROSITE" id="PS50878"/>
    </source>
</evidence>
<name>A0ABT2N0E9_9CYAN</name>
<keyword evidence="3" id="KW-1185">Reference proteome</keyword>
<sequence>MNEHDLGSGVTQGHIGSGFYANVYLTSIDMRFGSNNEWGLKFFRYVDDMIIVIPDPEDEKDVLEQLKKELQEIGLELNEDKTEIFHSVSDFLEICSEDEDLTNLGNEFQGIINLLWIMNSDYRTAFKSAYRKEDDKLWWHLVEQYQYYLQSLKIYIHTPDLSRRIHSYIFNSKKRLKDLKEKQELNLPSLPDEHQDIINWKENFENANLNWKNSKDSLRAKLVSMFCESWENLQALAPNDVKTARNLQTRIRFALNKLSLLGITEISKYLADILCQSPWTVREPLQAVESLARQGCLSEVIGILAYYQHTSYPMSEYMRSVTLRALRFLPEMEVFIWEKIVEFATIGTLVERLMATETWIALGYISEQFVEPHHIDAVLVALHGEPKPTPRLKKNYLLILGLHDSQLIKNEPINTQDYLLDEARNLVLEESVGDLFSYQEPQIIREKYYSGKGQSEIGDEVDYPVLR</sequence>
<organism evidence="2 3">
    <name type="scientific">Laspinema olomoucense D3b</name>
    <dbReference type="NCBI Taxonomy" id="2953688"/>
    <lineage>
        <taxon>Bacteria</taxon>
        <taxon>Bacillati</taxon>
        <taxon>Cyanobacteriota</taxon>
        <taxon>Cyanophyceae</taxon>
        <taxon>Oscillatoriophycideae</taxon>
        <taxon>Oscillatoriales</taxon>
        <taxon>Laspinemataceae</taxon>
        <taxon>Laspinema</taxon>
        <taxon>Laspinema olomoucense</taxon>
    </lineage>
</organism>
<evidence type="ECO:0000313" key="2">
    <source>
        <dbReference type="EMBL" id="MCT7976158.1"/>
    </source>
</evidence>
<dbReference type="PROSITE" id="PS50878">
    <property type="entry name" value="RT_POL"/>
    <property type="match status" value="1"/>
</dbReference>
<gene>
    <name evidence="2" type="ORF">NG792_00280</name>
</gene>
<comment type="caution">
    <text evidence="2">The sequence shown here is derived from an EMBL/GenBank/DDBJ whole genome shotgun (WGS) entry which is preliminary data.</text>
</comment>
<dbReference type="PANTHER" id="PTHR34047:SF8">
    <property type="entry name" value="PROTEIN YKFC"/>
    <property type="match status" value="1"/>
</dbReference>